<gene>
    <name evidence="7" type="ORF">KP79_PYT04876</name>
</gene>
<dbReference type="PANTHER" id="PTHR46754">
    <property type="entry name" value="MKI67 FHA DOMAIN-INTERACTING NUCLEOLAR PHOSPHOPROTEIN"/>
    <property type="match status" value="1"/>
</dbReference>
<dbReference type="GO" id="GO:0005730">
    <property type="term" value="C:nucleolus"/>
    <property type="evidence" value="ECO:0007669"/>
    <property type="project" value="UniProtKB-SubCell"/>
</dbReference>
<sequence length="436" mass="49647">MAASIEKRGPEENNFKMPPNVSLETDQQIEFEKKVKNIKAKKNSDAPKGVVYLGHIPVGFHEPQMRGFFSQFGTVTRLKLCRSLKTGRSKGFAFIEFLYEDVAKVVAETMNNYLLFERLLKCEFVPSEKVNEGTFRVVNRRIVPFKTREKNTFVHNKTKKDKIQLRNMKNFISKNEKKMEKLKALGVEFSYAGMDELKEETAKLGEKVKINREIVEDKQAIAEEFKRRKQEAKAKRFSKVKARREAWLAEKKEDQKLVSEEFRQRNQDASPKKAVKTTTKKAVKKQPKMDGKSEQKETVKSNAEMALKSESKKAVKSDSNTAVKLTAKNAPKPPSIKSVKSEPKKAMKVGPKKADKSLLVDDSEEEEISFKTPPNTRRTSKRKLAKSLPAKSTLARKDTEVSTSVTTPKRQKRTVTSQAKSVTRPASATKTRKSLR</sequence>
<keyword evidence="8" id="KW-1185">Reference proteome</keyword>
<evidence type="ECO:0000256" key="1">
    <source>
        <dbReference type="ARBA" id="ARBA00004604"/>
    </source>
</evidence>
<proteinExistence type="predicted"/>
<dbReference type="SMART" id="SM00360">
    <property type="entry name" value="RRM"/>
    <property type="match status" value="1"/>
</dbReference>
<feature type="compositionally biased region" description="Basic and acidic residues" evidence="5">
    <location>
        <begin position="253"/>
        <end position="266"/>
    </location>
</feature>
<evidence type="ECO:0000256" key="2">
    <source>
        <dbReference type="ARBA" id="ARBA00022884"/>
    </source>
</evidence>
<dbReference type="InterPro" id="IPR035979">
    <property type="entry name" value="RBD_domain_sf"/>
</dbReference>
<organism evidence="7 8">
    <name type="scientific">Mizuhopecten yessoensis</name>
    <name type="common">Japanese scallop</name>
    <name type="synonym">Patinopecten yessoensis</name>
    <dbReference type="NCBI Taxonomy" id="6573"/>
    <lineage>
        <taxon>Eukaryota</taxon>
        <taxon>Metazoa</taxon>
        <taxon>Spiralia</taxon>
        <taxon>Lophotrochozoa</taxon>
        <taxon>Mollusca</taxon>
        <taxon>Bivalvia</taxon>
        <taxon>Autobranchia</taxon>
        <taxon>Pteriomorphia</taxon>
        <taxon>Pectinida</taxon>
        <taxon>Pectinoidea</taxon>
        <taxon>Pectinidae</taxon>
        <taxon>Mizuhopecten</taxon>
    </lineage>
</organism>
<evidence type="ECO:0000313" key="8">
    <source>
        <dbReference type="Proteomes" id="UP000242188"/>
    </source>
</evidence>
<keyword evidence="3" id="KW-0539">Nucleus</keyword>
<dbReference type="EMBL" id="NEDP02005240">
    <property type="protein sequence ID" value="OWF42630.1"/>
    <property type="molecule type" value="Genomic_DNA"/>
</dbReference>
<dbReference type="InterPro" id="IPR000504">
    <property type="entry name" value="RRM_dom"/>
</dbReference>
<keyword evidence="2 4" id="KW-0694">RNA-binding</keyword>
<dbReference type="AlphaFoldDB" id="A0A210Q1K6"/>
<comment type="caution">
    <text evidence="7">The sequence shown here is derived from an EMBL/GenBank/DDBJ whole genome shotgun (WGS) entry which is preliminary data.</text>
</comment>
<dbReference type="PROSITE" id="PS50102">
    <property type="entry name" value="RRM"/>
    <property type="match status" value="1"/>
</dbReference>
<feature type="compositionally biased region" description="Basic and acidic residues" evidence="5">
    <location>
        <begin position="307"/>
        <end position="316"/>
    </location>
</feature>
<feature type="compositionally biased region" description="Basic and acidic residues" evidence="5">
    <location>
        <begin position="287"/>
        <end position="299"/>
    </location>
</feature>
<dbReference type="GO" id="GO:0003723">
    <property type="term" value="F:RNA binding"/>
    <property type="evidence" value="ECO:0007669"/>
    <property type="project" value="UniProtKB-UniRule"/>
</dbReference>
<feature type="compositionally biased region" description="Polar residues" evidence="5">
    <location>
        <begin position="401"/>
        <end position="429"/>
    </location>
</feature>
<protein>
    <submittedName>
        <fullName evidence="7">MKI67 FHA domain-interacting nucleolar phosphoprotein-like</fullName>
    </submittedName>
</protein>
<evidence type="ECO:0000259" key="6">
    <source>
        <dbReference type="PROSITE" id="PS50102"/>
    </source>
</evidence>
<dbReference type="CDD" id="cd12307">
    <property type="entry name" value="RRM_NIFK_like"/>
    <property type="match status" value="1"/>
</dbReference>
<evidence type="ECO:0000313" key="7">
    <source>
        <dbReference type="EMBL" id="OWF42630.1"/>
    </source>
</evidence>
<evidence type="ECO:0000256" key="3">
    <source>
        <dbReference type="ARBA" id="ARBA00023242"/>
    </source>
</evidence>
<evidence type="ECO:0000256" key="5">
    <source>
        <dbReference type="SAM" id="MobiDB-lite"/>
    </source>
</evidence>
<accession>A0A210Q1K6</accession>
<dbReference type="Gene3D" id="3.30.70.330">
    <property type="match status" value="1"/>
</dbReference>
<dbReference type="Pfam" id="PF00076">
    <property type="entry name" value="RRM_1"/>
    <property type="match status" value="1"/>
</dbReference>
<feature type="region of interest" description="Disordered" evidence="5">
    <location>
        <begin position="253"/>
        <end position="436"/>
    </location>
</feature>
<reference evidence="7 8" key="1">
    <citation type="journal article" date="2017" name="Nat. Ecol. Evol.">
        <title>Scallop genome provides insights into evolution of bilaterian karyotype and development.</title>
        <authorList>
            <person name="Wang S."/>
            <person name="Zhang J."/>
            <person name="Jiao W."/>
            <person name="Li J."/>
            <person name="Xun X."/>
            <person name="Sun Y."/>
            <person name="Guo X."/>
            <person name="Huan P."/>
            <person name="Dong B."/>
            <person name="Zhang L."/>
            <person name="Hu X."/>
            <person name="Sun X."/>
            <person name="Wang J."/>
            <person name="Zhao C."/>
            <person name="Wang Y."/>
            <person name="Wang D."/>
            <person name="Huang X."/>
            <person name="Wang R."/>
            <person name="Lv J."/>
            <person name="Li Y."/>
            <person name="Zhang Z."/>
            <person name="Liu B."/>
            <person name="Lu W."/>
            <person name="Hui Y."/>
            <person name="Liang J."/>
            <person name="Zhou Z."/>
            <person name="Hou R."/>
            <person name="Li X."/>
            <person name="Liu Y."/>
            <person name="Li H."/>
            <person name="Ning X."/>
            <person name="Lin Y."/>
            <person name="Zhao L."/>
            <person name="Xing Q."/>
            <person name="Dou J."/>
            <person name="Li Y."/>
            <person name="Mao J."/>
            <person name="Guo H."/>
            <person name="Dou H."/>
            <person name="Li T."/>
            <person name="Mu C."/>
            <person name="Jiang W."/>
            <person name="Fu Q."/>
            <person name="Fu X."/>
            <person name="Miao Y."/>
            <person name="Liu J."/>
            <person name="Yu Q."/>
            <person name="Li R."/>
            <person name="Liao H."/>
            <person name="Li X."/>
            <person name="Kong Y."/>
            <person name="Jiang Z."/>
            <person name="Chourrout D."/>
            <person name="Li R."/>
            <person name="Bao Z."/>
        </authorList>
    </citation>
    <scope>NUCLEOTIDE SEQUENCE [LARGE SCALE GENOMIC DNA]</scope>
    <source>
        <strain evidence="7 8">PY_sf001</strain>
    </source>
</reference>
<dbReference type="STRING" id="6573.A0A210Q1K6"/>
<feature type="domain" description="RRM" evidence="6">
    <location>
        <begin position="49"/>
        <end position="127"/>
    </location>
</feature>
<name>A0A210Q1K6_MIZYE</name>
<dbReference type="OrthoDB" id="21467at2759"/>
<dbReference type="Proteomes" id="UP000242188">
    <property type="component" value="Unassembled WGS sequence"/>
</dbReference>
<comment type="subcellular location">
    <subcellularLocation>
        <location evidence="1">Nucleus</location>
        <location evidence="1">Nucleolus</location>
    </subcellularLocation>
</comment>
<evidence type="ECO:0000256" key="4">
    <source>
        <dbReference type="PROSITE-ProRule" id="PRU00176"/>
    </source>
</evidence>
<dbReference type="InterPro" id="IPR012677">
    <property type="entry name" value="Nucleotide-bd_a/b_plait_sf"/>
</dbReference>
<dbReference type="SUPFAM" id="SSF54928">
    <property type="entry name" value="RNA-binding domain, RBD"/>
    <property type="match status" value="1"/>
</dbReference>
<feature type="compositionally biased region" description="Basic residues" evidence="5">
    <location>
        <begin position="273"/>
        <end position="286"/>
    </location>
</feature>